<protein>
    <submittedName>
        <fullName evidence="1">Uncharacterized protein</fullName>
    </submittedName>
</protein>
<sequence>MTTEPNPEFDEQRINEKRAAWCQAYVHVWSDLSGGVYDKEAVEKAAYEHWQRSPQSDPVQIAAIEFTK</sequence>
<dbReference type="RefSeq" id="WP_349280730.1">
    <property type="nucleotide sequence ID" value="NZ_CBCSCU010000001.1"/>
</dbReference>
<dbReference type="EMBL" id="CP157675">
    <property type="protein sequence ID" value="XBP71350.1"/>
    <property type="molecule type" value="Genomic_DNA"/>
</dbReference>
<accession>A0AAU7LUR6</accession>
<name>A0AAU7LUR6_9BURK</name>
<reference evidence="1" key="1">
    <citation type="submission" date="2024-05" db="EMBL/GenBank/DDBJ databases">
        <authorList>
            <person name="Bunk B."/>
            <person name="Swiderski J."/>
            <person name="Sproer C."/>
            <person name="Thiel V."/>
        </authorList>
    </citation>
    <scope>NUCLEOTIDE SEQUENCE</scope>
    <source>
        <strain evidence="1">DSM 17735</strain>
    </source>
</reference>
<organism evidence="1">
    <name type="scientific">Polaromonas hydrogenivorans</name>
    <dbReference type="NCBI Taxonomy" id="335476"/>
    <lineage>
        <taxon>Bacteria</taxon>
        <taxon>Pseudomonadati</taxon>
        <taxon>Pseudomonadota</taxon>
        <taxon>Betaproteobacteria</taxon>
        <taxon>Burkholderiales</taxon>
        <taxon>Comamonadaceae</taxon>
        <taxon>Polaromonas</taxon>
    </lineage>
</organism>
<gene>
    <name evidence="1" type="ORF">ABLV49_05990</name>
</gene>
<proteinExistence type="predicted"/>
<evidence type="ECO:0000313" key="1">
    <source>
        <dbReference type="EMBL" id="XBP71350.1"/>
    </source>
</evidence>
<dbReference type="AlphaFoldDB" id="A0AAU7LUR6"/>